<dbReference type="RefSeq" id="WP_013129947.1">
    <property type="nucleotide sequence ID" value="NC_014160.1"/>
</dbReference>
<dbReference type="KEGG" id="tag:Tagg_1085"/>
<reference key="3">
    <citation type="submission" date="2010-02" db="EMBL/GenBank/DDBJ databases">
        <title>Complete genome sequence of Thermosphaera aggregans type strain (M11TL).</title>
        <authorList>
            <consortium name="US DOE Joint Genome Institute (JGI-PGF)"/>
            <person name="Spring S."/>
            <person name="Lapidus A."/>
            <person name="Munk C."/>
            <person name="Schroeder M."/>
            <person name="Glavina Del Rio T."/>
            <person name="Tice H."/>
            <person name="Copeland A."/>
            <person name="Cheng J.-F."/>
            <person name="Lucas S."/>
            <person name="Chen F."/>
            <person name="Nolan M."/>
            <person name="Bruce D."/>
            <person name="Goodwin L."/>
            <person name="Pitluck S."/>
            <person name="Ivanova N."/>
            <person name="Mavromatis K."/>
            <person name="Ovchinnikova G."/>
            <person name="Pati A."/>
            <person name="Chen A."/>
            <person name="Palaniappan K."/>
            <person name="Land M."/>
            <person name="Hauser L."/>
            <person name="Chang Y.-J."/>
            <person name="Jeffries C.C."/>
            <person name="Brettin T."/>
            <person name="Detter J.C."/>
            <person name="Tapia R."/>
            <person name="Han C."/>
            <person name="Chain P."/>
            <person name="Heimerl T."/>
            <person name="Weik F."/>
            <person name="Goker M."/>
            <person name="Rachel R."/>
            <person name="Bristow J."/>
            <person name="Eisen J.A."/>
            <person name="Markowitz V."/>
            <person name="Hugenholtz P."/>
            <person name="Kyrpides N.C."/>
            <person name="Klenk H.-P."/>
        </authorList>
    </citation>
    <scope>NUCLEOTIDE SEQUENCE</scope>
    <source>
        <strain>DSM 11486</strain>
    </source>
</reference>
<organism evidence="1 2">
    <name type="scientific">Thermosphaera aggregans (strain DSM 11486 / M11TL)</name>
    <dbReference type="NCBI Taxonomy" id="633148"/>
    <lineage>
        <taxon>Archaea</taxon>
        <taxon>Thermoproteota</taxon>
        <taxon>Thermoprotei</taxon>
        <taxon>Desulfurococcales</taxon>
        <taxon>Desulfurococcaceae</taxon>
        <taxon>Thermosphaera</taxon>
    </lineage>
</organism>
<proteinExistence type="predicted"/>
<name>D5U2K4_THEAM</name>
<dbReference type="OrthoDB" id="374573at2157"/>
<dbReference type="eggNOG" id="arCOG10622">
    <property type="taxonomic scope" value="Archaea"/>
</dbReference>
<evidence type="ECO:0000313" key="1">
    <source>
        <dbReference type="EMBL" id="ADG91354.1"/>
    </source>
</evidence>
<dbReference type="GeneID" id="9166116"/>
<dbReference type="AlphaFoldDB" id="D5U2K4"/>
<dbReference type="HOGENOM" id="CLU_958470_0_0_2"/>
<evidence type="ECO:0000313" key="2">
    <source>
        <dbReference type="Proteomes" id="UP000002376"/>
    </source>
</evidence>
<protein>
    <submittedName>
        <fullName evidence="1">Uncharacterized protein</fullName>
    </submittedName>
</protein>
<sequence>MIHLVCDVDDSFCWLVEDFLREVGASFEKTRLEELISARNFLENNSIIYAGGLSEVFLSLLKAYSNITSGKLIIFVKPVENYPYHLSSHIRKSLSNIYKKKIPILFVETTPIEHQIDSSLYPEFEHVLIPIFNVEHVIVRDTLPRDGVIVTRFDKCRVLEDLILELGRIRFTALMINVNAPEKPCLNPFIIDVFTENPMSLLEKSIMGIIGVNDTLSNIVFQMMISDSRPVIACGQSARNNRYDSTGLVVKVDQCNALDLADAVVNVVNNLDLMRKRGTARFEDMFHEKGVERIKSFLA</sequence>
<dbReference type="EMBL" id="CP001939">
    <property type="protein sequence ID" value="ADG91354.1"/>
    <property type="molecule type" value="Genomic_DNA"/>
</dbReference>
<accession>D5U2K4</accession>
<reference evidence="1 2" key="1">
    <citation type="journal article" date="2010" name="Stand. Genomic Sci.">
        <title>Complete genome sequence of Thermosphaera aggregans type strain (M11TL).</title>
        <authorList>
            <person name="Spring S."/>
            <person name="Rachel R."/>
            <person name="Lapidus A."/>
            <person name="Davenport K."/>
            <person name="Tice H."/>
            <person name="Copeland A."/>
            <person name="Cheng J.F."/>
            <person name="Lucas S."/>
            <person name="Chen F."/>
            <person name="Nolan M."/>
            <person name="Bruce D."/>
            <person name="Goodwin L."/>
            <person name="Pitluck S."/>
            <person name="Ivanova N."/>
            <person name="Mavromatis K."/>
            <person name="Ovchinnikova G."/>
            <person name="Pati A."/>
            <person name="Chen A."/>
            <person name="Palaniappan K."/>
            <person name="Land M."/>
            <person name="Hauser L."/>
            <person name="Chang Y.J."/>
            <person name="Jeffries C.C."/>
            <person name="Brettin T."/>
            <person name="Detter J.C."/>
            <person name="Tapia R."/>
            <person name="Han C."/>
            <person name="Heimerl T."/>
            <person name="Weikl F."/>
            <person name="Brambilla E."/>
            <person name="Goker M."/>
            <person name="Bristow J."/>
            <person name="Eisen J.A."/>
            <person name="Markowitz V."/>
            <person name="Hugenholtz P."/>
            <person name="Kyrpides N.C."/>
            <person name="Klenk H.P."/>
        </authorList>
    </citation>
    <scope>NUCLEOTIDE SEQUENCE [LARGE SCALE GENOMIC DNA]</scope>
    <source>
        <strain evidence="2">DSM 11486 / M11TL</strain>
    </source>
</reference>
<reference evidence="2" key="2">
    <citation type="journal article" date="2010" name="Stand. Genomic Sci.">
        <title>Complete genome sequence of Thermosphaera aggregans type strain (M11TLT).</title>
        <authorList>
            <person name="Spring S."/>
            <person name="Rachel R."/>
            <person name="Lapidus A."/>
            <person name="Davenport K."/>
            <person name="Tice H."/>
            <person name="Copeland A."/>
            <person name="Cheng J.-F."/>
            <person name="Lucas S."/>
            <person name="Chen F."/>
            <person name="Nolan M."/>
            <person name="Bruce D."/>
            <person name="Goodwin L."/>
            <person name="Pitluck S."/>
            <person name="Ivanova N."/>
            <person name="Mavromatis K."/>
            <person name="Ovchinnikova G."/>
            <person name="Pati A."/>
            <person name="Chen A."/>
            <person name="Palaniappan K."/>
            <person name="Land M."/>
            <person name="Hauser L."/>
            <person name="Chang Y.-J."/>
            <person name="Jeffries C.C."/>
            <person name="Brettin T."/>
            <person name="Detter J.C."/>
            <person name="Tapia R."/>
            <person name="Han C."/>
            <person name="Heimerl T."/>
            <person name="Weikl F."/>
            <person name="Brambilla E."/>
            <person name="Goker M."/>
            <person name="Bristow J."/>
            <person name="Eisen J.A."/>
            <person name="Markowitz V."/>
            <person name="Hugenholtz P."/>
            <person name="Kyrpides N.C."/>
            <person name="Klenk H.-P."/>
        </authorList>
    </citation>
    <scope>NUCLEOTIDE SEQUENCE [LARGE SCALE GENOMIC DNA]</scope>
    <source>
        <strain evidence="2">DSM 11486 / M11TL</strain>
    </source>
</reference>
<keyword evidence="2" id="KW-1185">Reference proteome</keyword>
<dbReference type="Proteomes" id="UP000002376">
    <property type="component" value="Chromosome"/>
</dbReference>
<gene>
    <name evidence="1" type="ordered locus">Tagg_1085</name>
</gene>